<evidence type="ECO:0000256" key="1">
    <source>
        <dbReference type="SAM" id="MobiDB-lite"/>
    </source>
</evidence>
<sequence>MLRKISTGSDEAPISKDDHYHHNTRVYTGEQLPKTRSTSQITPPHFFKAFSCKDKVDRHPPWTCAGTIADLLVVGLTEIPKPIMSPQMAASWGYFDVEHSQWDITA</sequence>
<evidence type="ECO:0000313" key="2">
    <source>
        <dbReference type="EMBL" id="VDK73003.1"/>
    </source>
</evidence>
<organism evidence="2 3">
    <name type="scientific">Dibothriocephalus latus</name>
    <name type="common">Fish tapeworm</name>
    <name type="synonym">Diphyllobothrium latum</name>
    <dbReference type="NCBI Taxonomy" id="60516"/>
    <lineage>
        <taxon>Eukaryota</taxon>
        <taxon>Metazoa</taxon>
        <taxon>Spiralia</taxon>
        <taxon>Lophotrochozoa</taxon>
        <taxon>Platyhelminthes</taxon>
        <taxon>Cestoda</taxon>
        <taxon>Eucestoda</taxon>
        <taxon>Diphyllobothriidea</taxon>
        <taxon>Diphyllobothriidae</taxon>
        <taxon>Dibothriocephalus</taxon>
    </lineage>
</organism>
<name>A0A3P6SSJ1_DIBLA</name>
<gene>
    <name evidence="2" type="ORF">DILT_LOCUS2463</name>
</gene>
<feature type="region of interest" description="Disordered" evidence="1">
    <location>
        <begin position="1"/>
        <end position="23"/>
    </location>
</feature>
<dbReference type="EMBL" id="UYRU01042134">
    <property type="protein sequence ID" value="VDK73003.1"/>
    <property type="molecule type" value="Genomic_DNA"/>
</dbReference>
<proteinExistence type="predicted"/>
<keyword evidence="3" id="KW-1185">Reference proteome</keyword>
<protein>
    <submittedName>
        <fullName evidence="2">Uncharacterized protein</fullName>
    </submittedName>
</protein>
<accession>A0A3P6SSJ1</accession>
<dbReference type="Proteomes" id="UP000281553">
    <property type="component" value="Unassembled WGS sequence"/>
</dbReference>
<reference evidence="2 3" key="1">
    <citation type="submission" date="2018-11" db="EMBL/GenBank/DDBJ databases">
        <authorList>
            <consortium name="Pathogen Informatics"/>
        </authorList>
    </citation>
    <scope>NUCLEOTIDE SEQUENCE [LARGE SCALE GENOMIC DNA]</scope>
</reference>
<dbReference type="OrthoDB" id="6258138at2759"/>
<evidence type="ECO:0000313" key="3">
    <source>
        <dbReference type="Proteomes" id="UP000281553"/>
    </source>
</evidence>
<dbReference type="AlphaFoldDB" id="A0A3P6SSJ1"/>